<feature type="coiled-coil region" evidence="1">
    <location>
        <begin position="278"/>
        <end position="330"/>
    </location>
</feature>
<feature type="region of interest" description="Disordered" evidence="2">
    <location>
        <begin position="117"/>
        <end position="148"/>
    </location>
</feature>
<evidence type="ECO:0000256" key="1">
    <source>
        <dbReference type="SAM" id="Coils"/>
    </source>
</evidence>
<reference evidence="3 4" key="1">
    <citation type="submission" date="2015-06" db="EMBL/GenBank/DDBJ databases">
        <title>Survival trade-offs in plant roots during colonization by closely related pathogenic and mutualistic fungi.</title>
        <authorList>
            <person name="Hacquard S."/>
            <person name="Kracher B."/>
            <person name="Hiruma K."/>
            <person name="Weinman A."/>
            <person name="Muench P."/>
            <person name="Garrido Oter R."/>
            <person name="Ver Loren van Themaat E."/>
            <person name="Dallerey J.-F."/>
            <person name="Damm U."/>
            <person name="Henrissat B."/>
            <person name="Lespinet O."/>
            <person name="Thon M."/>
            <person name="Kemen E."/>
            <person name="McHardy A.C."/>
            <person name="Schulze-Lefert P."/>
            <person name="O'Connell R.J."/>
        </authorList>
    </citation>
    <scope>NUCLEOTIDE SEQUENCE [LARGE SCALE GENOMIC DNA]</scope>
    <source>
        <strain evidence="3 4">MAFF 238704</strain>
    </source>
</reference>
<comment type="caution">
    <text evidence="3">The sequence shown here is derived from an EMBL/GenBank/DDBJ whole genome shotgun (WGS) entry which is preliminary data.</text>
</comment>
<feature type="compositionally biased region" description="Polar residues" evidence="2">
    <location>
        <begin position="136"/>
        <end position="147"/>
    </location>
</feature>
<keyword evidence="1" id="KW-0175">Coiled coil</keyword>
<organism evidence="3 4">
    <name type="scientific">Colletotrichum incanum</name>
    <name type="common">Soybean anthracnose fungus</name>
    <dbReference type="NCBI Taxonomy" id="1573173"/>
    <lineage>
        <taxon>Eukaryota</taxon>
        <taxon>Fungi</taxon>
        <taxon>Dikarya</taxon>
        <taxon>Ascomycota</taxon>
        <taxon>Pezizomycotina</taxon>
        <taxon>Sordariomycetes</taxon>
        <taxon>Hypocreomycetidae</taxon>
        <taxon>Glomerellales</taxon>
        <taxon>Glomerellaceae</taxon>
        <taxon>Colletotrichum</taxon>
        <taxon>Colletotrichum spaethianum species complex</taxon>
    </lineage>
</organism>
<feature type="non-terminal residue" evidence="3">
    <location>
        <position position="409"/>
    </location>
</feature>
<dbReference type="AlphaFoldDB" id="A0A166QV80"/>
<keyword evidence="4" id="KW-1185">Reference proteome</keyword>
<dbReference type="Proteomes" id="UP000076584">
    <property type="component" value="Unassembled WGS sequence"/>
</dbReference>
<accession>A0A166QV80</accession>
<dbReference type="EMBL" id="LFIW01002504">
    <property type="protein sequence ID" value="KZL68385.1"/>
    <property type="molecule type" value="Genomic_DNA"/>
</dbReference>
<evidence type="ECO:0000313" key="3">
    <source>
        <dbReference type="EMBL" id="KZL68385.1"/>
    </source>
</evidence>
<gene>
    <name evidence="3" type="ORF">CI238_00237</name>
</gene>
<evidence type="ECO:0000256" key="2">
    <source>
        <dbReference type="SAM" id="MobiDB-lite"/>
    </source>
</evidence>
<evidence type="ECO:0000313" key="4">
    <source>
        <dbReference type="Proteomes" id="UP000076584"/>
    </source>
</evidence>
<sequence>MAHTTEERQQVYRMCRALFSGDSAQLRQRKRVRKVLVNNKESLQPLFQGMGEEKLVRIVQFLLENRVFESELRATVMFPELFRTSPQRDAQREASEANAARSAANALVDITQSEDDDHVVDPAIGSTEGDGRPVKPNTNDEASTTTPFLLHPDVPSLYPSYLPYSTQHAILTNTQKVLEECCFEFASRWIPDVVQQKGWDCASAVELTKWAKTFDKQMTKLPSDAIATTSSSITDVLYPTHELRHTAVHRLPTPARRISQMLRAALKLAEALQDLTRAAQLEELVSEVDAKIKAMELTKNALEDRALSQLEGIRRQREELDRQEKGLTEEMVKDDHDNKMLIGRLLEASVKEIFEGTKSHTLEEEETDGAEFDEGFRVKKLNGVKNTLNEAPASADDVSQGQLVIEQFY</sequence>
<proteinExistence type="predicted"/>
<dbReference type="STRING" id="1573173.A0A166QV80"/>
<dbReference type="Gene3D" id="1.10.287.3240">
    <property type="match status" value="1"/>
</dbReference>
<protein>
    <submittedName>
        <fullName evidence="3">Ubiquinol-cytochrome-c reductase cytochrome c1</fullName>
    </submittedName>
</protein>
<name>A0A166QV80_COLIC</name>